<proteinExistence type="predicted"/>
<dbReference type="STRING" id="118168.MC7420_3150"/>
<keyword evidence="3" id="KW-1185">Reference proteome</keyword>
<dbReference type="Proteomes" id="UP000003835">
    <property type="component" value="Unassembled WGS sequence"/>
</dbReference>
<dbReference type="RefSeq" id="WP_006099087.1">
    <property type="nucleotide sequence ID" value="NZ_DS989843.1"/>
</dbReference>
<accession>B4VJY5</accession>
<dbReference type="AlphaFoldDB" id="B4VJY5"/>
<dbReference type="OrthoDB" id="502085at2"/>
<organism evidence="2 3">
    <name type="scientific">Coleofasciculus chthonoplastes PCC 7420</name>
    <dbReference type="NCBI Taxonomy" id="118168"/>
    <lineage>
        <taxon>Bacteria</taxon>
        <taxon>Bacillati</taxon>
        <taxon>Cyanobacteriota</taxon>
        <taxon>Cyanophyceae</taxon>
        <taxon>Coleofasciculales</taxon>
        <taxon>Coleofasciculaceae</taxon>
        <taxon>Coleofasciculus</taxon>
    </lineage>
</organism>
<dbReference type="HOGENOM" id="CLU_001325_0_0_3"/>
<dbReference type="Gene3D" id="2.160.20.10">
    <property type="entry name" value="Single-stranded right-handed beta-helix, Pectin lyase-like"/>
    <property type="match status" value="2"/>
</dbReference>
<evidence type="ECO:0000259" key="1">
    <source>
        <dbReference type="SMART" id="SM00912"/>
    </source>
</evidence>
<dbReference type="SUPFAM" id="SSF51126">
    <property type="entry name" value="Pectin lyase-like"/>
    <property type="match status" value="2"/>
</dbReference>
<dbReference type="EMBL" id="DS989843">
    <property type="protein sequence ID" value="EDX77826.1"/>
    <property type="molecule type" value="Genomic_DNA"/>
</dbReference>
<gene>
    <name evidence="2" type="ORF">MC7420_3150</name>
</gene>
<dbReference type="InterPro" id="IPR011050">
    <property type="entry name" value="Pectin_lyase_fold/virulence"/>
</dbReference>
<dbReference type="NCBIfam" id="TIGR01901">
    <property type="entry name" value="adhes_NPXG"/>
    <property type="match status" value="1"/>
</dbReference>
<reference evidence="2 3" key="1">
    <citation type="submission" date="2008-07" db="EMBL/GenBank/DDBJ databases">
        <authorList>
            <person name="Tandeau de Marsac N."/>
            <person name="Ferriera S."/>
            <person name="Johnson J."/>
            <person name="Kravitz S."/>
            <person name="Beeson K."/>
            <person name="Sutton G."/>
            <person name="Rogers Y.-H."/>
            <person name="Friedman R."/>
            <person name="Frazier M."/>
            <person name="Venter J.C."/>
        </authorList>
    </citation>
    <scope>NUCLEOTIDE SEQUENCE [LARGE SCALE GENOMIC DNA]</scope>
    <source>
        <strain evidence="2 3">PCC 7420</strain>
    </source>
</reference>
<name>B4VJY5_9CYAN</name>
<dbReference type="eggNOG" id="COG3210">
    <property type="taxonomic scope" value="Bacteria"/>
</dbReference>
<dbReference type="Pfam" id="PF05860">
    <property type="entry name" value="TPS"/>
    <property type="match status" value="1"/>
</dbReference>
<dbReference type="InterPro" id="IPR008638">
    <property type="entry name" value="FhaB/CdiA-like_TPS"/>
</dbReference>
<evidence type="ECO:0000313" key="3">
    <source>
        <dbReference type="Proteomes" id="UP000003835"/>
    </source>
</evidence>
<evidence type="ECO:0000313" key="2">
    <source>
        <dbReference type="EMBL" id="EDX77826.1"/>
    </source>
</evidence>
<dbReference type="SMART" id="SM00912">
    <property type="entry name" value="Haemagg_act"/>
    <property type="match status" value="1"/>
</dbReference>
<feature type="domain" description="Filamentous haemagglutinin FhaB/tRNA nuclease CdiA-like TPS" evidence="1">
    <location>
        <begin position="32"/>
        <end position="142"/>
    </location>
</feature>
<dbReference type="InterPro" id="IPR012334">
    <property type="entry name" value="Pectin_lyas_fold"/>
</dbReference>
<sequence length="761" mass="78412">MERRRHPFWLLATIPYCVLISVNTVQGQIVPDGTLPTNVNSSDNLQFTITGGSQAGENLFHSFHEFSVPTGGAAWFDNTSTVQNIISRVTGDSISKIDGLLKTQGNANLFLLNPNGIIFGAEAALDLGGSFIASTANSIKFADGTEFSAINSSASSVLTVSVPVGLQFGDSPGRIINRSQASRGDMQEKFNGSGTPAGLRVDADKSLALVGGEVILEGGNITAPSGRIEVGSVDGESRVTLNLTNQGFALSYEGVENFQDIHLSQVAIIDVTDLSPVFNSGDIGSGDIQIQGRHVTVTDGSRISSFTFGSVPARTITVTGSESVELSGFSDILGSSGITTITGNDGDAGNIKVNTRRLIVRDGAEISTSSFPIIKGPVSTGRSGNLSITASESVQISGSSQIVGSSQLRVNTQTNGKAGDLEITTGRLIIEDGGKLTAATSDAGQGGTIKINASDSVAIMGTGIGMEGQINSSALEASSQGTGDAGNLAITSNNLRLRDGGEIRATSTQAGGGNIDITAEDIRLRDGSLISASVFESVGGGGNITIDSDVFIALEDSDILANAVDGRGGNITIISPVFLADFFSSGQGTAVGRNPGSFEPFRGNDRVDISVEALGSGDAGNLFIASLNLNQDSLSPLSSNFLPPDQVIADSCLTHRNKEQGSFIVTGTGGLPNNPYDPLQGNYSVTQVQGISGDAGQQATALTVNPQSSTPSFWKPGDPIQEAQGMMVTSDGRVVVGTAPELVAIANADDLICYQAASQEE</sequence>
<protein>
    <submittedName>
        <fullName evidence="2">Haemagglutination activity domain protein</fullName>
    </submittedName>
</protein>